<reference evidence="3 4" key="1">
    <citation type="submission" date="2018-10" db="EMBL/GenBank/DDBJ databases">
        <title>Genomic Encyclopedia of Type Strains, Phase IV (KMG-IV): sequencing the most valuable type-strain genomes for metagenomic binning, comparative biology and taxonomic classification.</title>
        <authorList>
            <person name="Goeker M."/>
        </authorList>
    </citation>
    <scope>NUCLEOTIDE SEQUENCE [LARGE SCALE GENOMIC DNA]</scope>
    <source>
        <strain evidence="3 4">DSM 3303</strain>
    </source>
</reference>
<dbReference type="Proteomes" id="UP000279384">
    <property type="component" value="Unassembled WGS sequence"/>
</dbReference>
<gene>
    <name evidence="3" type="ORF">C8E02_1669</name>
</gene>
<evidence type="ECO:0000259" key="2">
    <source>
        <dbReference type="Pfam" id="PF13579"/>
    </source>
</evidence>
<evidence type="ECO:0000313" key="4">
    <source>
        <dbReference type="Proteomes" id="UP000279384"/>
    </source>
</evidence>
<dbReference type="InterPro" id="IPR028098">
    <property type="entry name" value="Glyco_trans_4-like_N"/>
</dbReference>
<dbReference type="Pfam" id="PF00534">
    <property type="entry name" value="Glycos_transf_1"/>
    <property type="match status" value="1"/>
</dbReference>
<sequence length="405" mass="44692">MKPLKVLCLHFTGAFGGASRSLFEALSEMPAKSVSPLFVTQQGTVAEFFSKLGPVVAAKGLTQFDNTRYSYYRGTRWLVLLREIAYLPYTIKALRQARAQFGSVDLIHVNEFTGLLTLWLAKRIFDAPALVHVRSVARDDPASWRTRLVNRLFRKLAAGIVAIDQNVRASLPQNMPVNIIHNSFRVKEQADTAAVSNALNKLSTTSFKVGFVGNLLKVKGIQELLQAALLLKNKGLDVEFIVVGDDARPSKGLKARLVKALGLQQNSRAEVEQFLDQHALRPTFHLLGFTSNIGQVYKHVDVLCFPSHYDAPGRPIFEAAFYGVPSIVAVKNPFSDTLIHGETGLAISPKSAEEIATAIEYLLNNRENCSVMGSSAKALAHRNFDVTNNSRELLSMYRSLAGKHN</sequence>
<dbReference type="AlphaFoldDB" id="A0A495BCJ1"/>
<evidence type="ECO:0000313" key="3">
    <source>
        <dbReference type="EMBL" id="RKQ58701.1"/>
    </source>
</evidence>
<dbReference type="Gene3D" id="3.40.50.2000">
    <property type="entry name" value="Glycogen Phosphorylase B"/>
    <property type="match status" value="2"/>
</dbReference>
<accession>A0A495BCJ1</accession>
<proteinExistence type="predicted"/>
<comment type="caution">
    <text evidence="3">The sequence shown here is derived from an EMBL/GenBank/DDBJ whole genome shotgun (WGS) entry which is preliminary data.</text>
</comment>
<feature type="domain" description="Glycosyl transferase family 1" evidence="1">
    <location>
        <begin position="203"/>
        <end position="377"/>
    </location>
</feature>
<feature type="domain" description="Glycosyltransferase subfamily 4-like N-terminal" evidence="2">
    <location>
        <begin position="86"/>
        <end position="169"/>
    </location>
</feature>
<dbReference type="EMBL" id="RBID01000014">
    <property type="protein sequence ID" value="RKQ58701.1"/>
    <property type="molecule type" value="Genomic_DNA"/>
</dbReference>
<name>A0A495BCJ1_VOGIN</name>
<dbReference type="RefSeq" id="WP_120810409.1">
    <property type="nucleotide sequence ID" value="NZ_RBID01000014.1"/>
</dbReference>
<dbReference type="SUPFAM" id="SSF53756">
    <property type="entry name" value="UDP-Glycosyltransferase/glycogen phosphorylase"/>
    <property type="match status" value="1"/>
</dbReference>
<protein>
    <submittedName>
        <fullName evidence="3">Glycosyltransferase involved in cell wall biosynthesis</fullName>
    </submittedName>
</protein>
<dbReference type="PANTHER" id="PTHR12526">
    <property type="entry name" value="GLYCOSYLTRANSFERASE"/>
    <property type="match status" value="1"/>
</dbReference>
<evidence type="ECO:0000259" key="1">
    <source>
        <dbReference type="Pfam" id="PF00534"/>
    </source>
</evidence>
<dbReference type="GO" id="GO:0016757">
    <property type="term" value="F:glycosyltransferase activity"/>
    <property type="evidence" value="ECO:0007669"/>
    <property type="project" value="InterPro"/>
</dbReference>
<dbReference type="Pfam" id="PF13579">
    <property type="entry name" value="Glyco_trans_4_4"/>
    <property type="match status" value="1"/>
</dbReference>
<organism evidence="3 4">
    <name type="scientific">Vogesella indigofera</name>
    <name type="common">Pseudomonas indigofera</name>
    <dbReference type="NCBI Taxonomy" id="45465"/>
    <lineage>
        <taxon>Bacteria</taxon>
        <taxon>Pseudomonadati</taxon>
        <taxon>Pseudomonadota</taxon>
        <taxon>Betaproteobacteria</taxon>
        <taxon>Neisseriales</taxon>
        <taxon>Chromobacteriaceae</taxon>
        <taxon>Vogesella</taxon>
    </lineage>
</organism>
<keyword evidence="3" id="KW-0808">Transferase</keyword>
<dbReference type="InterPro" id="IPR001296">
    <property type="entry name" value="Glyco_trans_1"/>
</dbReference>
<dbReference type="CDD" id="cd03801">
    <property type="entry name" value="GT4_PimA-like"/>
    <property type="match status" value="1"/>
</dbReference>